<keyword evidence="3 6" id="KW-0812">Transmembrane</keyword>
<dbReference type="PANTHER" id="PTHR32196:SF72">
    <property type="entry name" value="RIBOSE IMPORT PERMEASE PROTEIN RBSC"/>
    <property type="match status" value="1"/>
</dbReference>
<dbReference type="Proteomes" id="UP000000447">
    <property type="component" value="Plasmid unnamed"/>
</dbReference>
<feature type="transmembrane region" description="Helical" evidence="6">
    <location>
        <begin position="96"/>
        <end position="117"/>
    </location>
</feature>
<dbReference type="eggNOG" id="COG1172">
    <property type="taxonomic scope" value="Bacteria"/>
</dbReference>
<dbReference type="HOGENOM" id="CLU_028880_7_0_0"/>
<reference evidence="7 8" key="1">
    <citation type="journal article" date="2009" name="PLoS ONE">
        <title>Complete genome sequence of the aerobic CO-oxidizing thermophile Thermomicrobium roseum.</title>
        <authorList>
            <person name="Wu D."/>
            <person name="Raymond J."/>
            <person name="Wu M."/>
            <person name="Chatterji S."/>
            <person name="Ren Q."/>
            <person name="Graham J.E."/>
            <person name="Bryant D.A."/>
            <person name="Robb F."/>
            <person name="Colman A."/>
            <person name="Tallon L.J."/>
            <person name="Badger J.H."/>
            <person name="Madupu R."/>
            <person name="Ward N.L."/>
            <person name="Eisen J.A."/>
        </authorList>
    </citation>
    <scope>NUCLEOTIDE SEQUENCE [LARGE SCALE GENOMIC DNA]</scope>
    <source>
        <strain evidence="8">ATCC 27502 / DSM 5159 / P-2</strain>
        <plasmid evidence="7">unnamed</plasmid>
    </source>
</reference>
<protein>
    <submittedName>
        <fullName evidence="7">ABC transporter, carbohydrate uptake transporter-2 (CUT2) family, permease protein</fullName>
    </submittedName>
</protein>
<dbReference type="KEGG" id="tro:trd_A0589"/>
<evidence type="ECO:0000256" key="6">
    <source>
        <dbReference type="SAM" id="Phobius"/>
    </source>
</evidence>
<proteinExistence type="predicted"/>
<dbReference type="GO" id="GO:0005886">
    <property type="term" value="C:plasma membrane"/>
    <property type="evidence" value="ECO:0007669"/>
    <property type="project" value="UniProtKB-SubCell"/>
</dbReference>
<comment type="subcellular location">
    <subcellularLocation>
        <location evidence="1">Cell membrane</location>
        <topology evidence="1">Multi-pass membrane protein</topology>
    </subcellularLocation>
</comment>
<keyword evidence="5 6" id="KW-0472">Membrane</keyword>
<evidence type="ECO:0000313" key="8">
    <source>
        <dbReference type="Proteomes" id="UP000000447"/>
    </source>
</evidence>
<geneLocation type="plasmid" evidence="8">
    <name>Tros</name>
</geneLocation>
<organism evidence="7 8">
    <name type="scientific">Thermomicrobium roseum (strain ATCC 27502 / DSM 5159 / P-2)</name>
    <dbReference type="NCBI Taxonomy" id="309801"/>
    <lineage>
        <taxon>Bacteria</taxon>
        <taxon>Pseudomonadati</taxon>
        <taxon>Thermomicrobiota</taxon>
        <taxon>Thermomicrobia</taxon>
        <taxon>Thermomicrobiales</taxon>
        <taxon>Thermomicrobiaceae</taxon>
        <taxon>Thermomicrobium</taxon>
    </lineage>
</organism>
<evidence type="ECO:0000256" key="2">
    <source>
        <dbReference type="ARBA" id="ARBA00022475"/>
    </source>
</evidence>
<dbReference type="GO" id="GO:0022857">
    <property type="term" value="F:transmembrane transporter activity"/>
    <property type="evidence" value="ECO:0007669"/>
    <property type="project" value="InterPro"/>
</dbReference>
<gene>
    <name evidence="7" type="ordered locus">trd_A0589</name>
</gene>
<evidence type="ECO:0000256" key="5">
    <source>
        <dbReference type="ARBA" id="ARBA00023136"/>
    </source>
</evidence>
<evidence type="ECO:0000256" key="4">
    <source>
        <dbReference type="ARBA" id="ARBA00022989"/>
    </source>
</evidence>
<feature type="transmembrane region" description="Helical" evidence="6">
    <location>
        <begin position="123"/>
        <end position="143"/>
    </location>
</feature>
<feature type="transmembrane region" description="Helical" evidence="6">
    <location>
        <begin position="52"/>
        <end position="84"/>
    </location>
</feature>
<dbReference type="InterPro" id="IPR001851">
    <property type="entry name" value="ABC_transp_permease"/>
</dbReference>
<dbReference type="AlphaFoldDB" id="B9L475"/>
<keyword evidence="8" id="KW-1185">Reference proteome</keyword>
<evidence type="ECO:0000256" key="1">
    <source>
        <dbReference type="ARBA" id="ARBA00004651"/>
    </source>
</evidence>
<dbReference type="PANTHER" id="PTHR32196">
    <property type="entry name" value="ABC TRANSPORTER PERMEASE PROTEIN YPHD-RELATED-RELATED"/>
    <property type="match status" value="1"/>
</dbReference>
<dbReference type="Pfam" id="PF02653">
    <property type="entry name" value="BPD_transp_2"/>
    <property type="match status" value="1"/>
</dbReference>
<evidence type="ECO:0000313" key="7">
    <source>
        <dbReference type="EMBL" id="ACM07175.1"/>
    </source>
</evidence>
<keyword evidence="2" id="KW-1003">Cell membrane</keyword>
<name>B9L475_THERP</name>
<evidence type="ECO:0000256" key="3">
    <source>
        <dbReference type="ARBA" id="ARBA00022692"/>
    </source>
</evidence>
<feature type="transmembrane region" description="Helical" evidence="6">
    <location>
        <begin position="21"/>
        <end position="40"/>
    </location>
</feature>
<dbReference type="EMBL" id="CP001276">
    <property type="protein sequence ID" value="ACM07175.1"/>
    <property type="molecule type" value="Genomic_DNA"/>
</dbReference>
<accession>B9L475</accession>
<keyword evidence="7" id="KW-0614">Plasmid</keyword>
<sequence length="144" mass="14739">MTGAAGRRLLQRLTSFREFNILVALLVLGLFLSITTDAFLTTGNLFGLARAFSLTAIVAIGQTMVILTGGIDLSVGSVLALAGLSTGMLLERGVPLPLAMLAGLGVGAMVGLVNGLLITRVGLPPFIATLGTLSIGRGLVYVLT</sequence>
<keyword evidence="4 6" id="KW-1133">Transmembrane helix</keyword>